<feature type="domain" description="BTB" evidence="2">
    <location>
        <begin position="60"/>
        <end position="135"/>
    </location>
</feature>
<organism evidence="3 4">
    <name type="scientific">Lentithecium fluviatile CBS 122367</name>
    <dbReference type="NCBI Taxonomy" id="1168545"/>
    <lineage>
        <taxon>Eukaryota</taxon>
        <taxon>Fungi</taxon>
        <taxon>Dikarya</taxon>
        <taxon>Ascomycota</taxon>
        <taxon>Pezizomycotina</taxon>
        <taxon>Dothideomycetes</taxon>
        <taxon>Pleosporomycetidae</taxon>
        <taxon>Pleosporales</taxon>
        <taxon>Massarineae</taxon>
        <taxon>Lentitheciaceae</taxon>
        <taxon>Lentithecium</taxon>
    </lineage>
</organism>
<proteinExistence type="predicted"/>
<dbReference type="InterPro" id="IPR011333">
    <property type="entry name" value="SKP1/BTB/POZ_sf"/>
</dbReference>
<dbReference type="PANTHER" id="PTHR47843:SF5">
    <property type="entry name" value="BTB_POZ DOMAIN PROTEIN"/>
    <property type="match status" value="1"/>
</dbReference>
<gene>
    <name evidence="3" type="ORF">K458DRAFT_182134</name>
</gene>
<reference evidence="3" key="1">
    <citation type="journal article" date="2020" name="Stud. Mycol.">
        <title>101 Dothideomycetes genomes: a test case for predicting lifestyles and emergence of pathogens.</title>
        <authorList>
            <person name="Haridas S."/>
            <person name="Albert R."/>
            <person name="Binder M."/>
            <person name="Bloem J."/>
            <person name="Labutti K."/>
            <person name="Salamov A."/>
            <person name="Andreopoulos B."/>
            <person name="Baker S."/>
            <person name="Barry K."/>
            <person name="Bills G."/>
            <person name="Bluhm B."/>
            <person name="Cannon C."/>
            <person name="Castanera R."/>
            <person name="Culley D."/>
            <person name="Daum C."/>
            <person name="Ezra D."/>
            <person name="Gonzalez J."/>
            <person name="Henrissat B."/>
            <person name="Kuo A."/>
            <person name="Liang C."/>
            <person name="Lipzen A."/>
            <person name="Lutzoni F."/>
            <person name="Magnuson J."/>
            <person name="Mondo S."/>
            <person name="Nolan M."/>
            <person name="Ohm R."/>
            <person name="Pangilinan J."/>
            <person name="Park H.-J."/>
            <person name="Ramirez L."/>
            <person name="Alfaro M."/>
            <person name="Sun H."/>
            <person name="Tritt A."/>
            <person name="Yoshinaga Y."/>
            <person name="Zwiers L.-H."/>
            <person name="Turgeon B."/>
            <person name="Goodwin S."/>
            <person name="Spatafora J."/>
            <person name="Crous P."/>
            <person name="Grigoriev I."/>
        </authorList>
    </citation>
    <scope>NUCLEOTIDE SEQUENCE</scope>
    <source>
        <strain evidence="3">CBS 122367</strain>
    </source>
</reference>
<name>A0A6G1IEV3_9PLEO</name>
<evidence type="ECO:0000256" key="1">
    <source>
        <dbReference type="SAM" id="MobiDB-lite"/>
    </source>
</evidence>
<dbReference type="InterPro" id="IPR000210">
    <property type="entry name" value="BTB/POZ_dom"/>
</dbReference>
<evidence type="ECO:0000313" key="3">
    <source>
        <dbReference type="EMBL" id="KAF2676503.1"/>
    </source>
</evidence>
<evidence type="ECO:0000313" key="4">
    <source>
        <dbReference type="Proteomes" id="UP000799291"/>
    </source>
</evidence>
<sequence length="312" mass="34417">MGVSQSSASSACNYSPVPTEEGKRPRPYNLARDSKYIQLNSSYCTLYDGIVSLVQSNKYADLLIICGGDRYPVHRAIVCPRSTFFEEHCEPREGKWDYASPAKPTKIWIDPSDCESHVLAAVLTFLYTLDYSADGQQALKFGLPKEVVDGDEEGQASIGAGGANDDEESAVDTGVEVESLPTFTQGDPTPSRSASRHSSHATKTPSDPGERKNELVFHVQVCAAGHRFGIAALCDVVTEKINKRLNTGPWNDEMIDCIREVYRYGNNGKLAKLREAVVKTARTRFRVLKACNGWDDLIVDSPEFAAEMLRRL</sequence>
<dbReference type="AlphaFoldDB" id="A0A6G1IEV3"/>
<dbReference type="EMBL" id="MU005634">
    <property type="protein sequence ID" value="KAF2676503.1"/>
    <property type="molecule type" value="Genomic_DNA"/>
</dbReference>
<keyword evidence="4" id="KW-1185">Reference proteome</keyword>
<dbReference type="PROSITE" id="PS50097">
    <property type="entry name" value="BTB"/>
    <property type="match status" value="1"/>
</dbReference>
<dbReference type="Proteomes" id="UP000799291">
    <property type="component" value="Unassembled WGS sequence"/>
</dbReference>
<feature type="region of interest" description="Disordered" evidence="1">
    <location>
        <begin position="1"/>
        <end position="27"/>
    </location>
</feature>
<feature type="compositionally biased region" description="Low complexity" evidence="1">
    <location>
        <begin position="1"/>
        <end position="11"/>
    </location>
</feature>
<dbReference type="Pfam" id="PF00651">
    <property type="entry name" value="BTB"/>
    <property type="match status" value="1"/>
</dbReference>
<dbReference type="Gene3D" id="3.30.710.10">
    <property type="entry name" value="Potassium Channel Kv1.1, Chain A"/>
    <property type="match status" value="1"/>
</dbReference>
<dbReference type="SUPFAM" id="SSF54695">
    <property type="entry name" value="POZ domain"/>
    <property type="match status" value="1"/>
</dbReference>
<protein>
    <recommendedName>
        <fullName evidence="2">BTB domain-containing protein</fullName>
    </recommendedName>
</protein>
<feature type="region of interest" description="Disordered" evidence="1">
    <location>
        <begin position="153"/>
        <end position="210"/>
    </location>
</feature>
<accession>A0A6G1IEV3</accession>
<dbReference type="PANTHER" id="PTHR47843">
    <property type="entry name" value="BTB DOMAIN-CONTAINING PROTEIN-RELATED"/>
    <property type="match status" value="1"/>
</dbReference>
<evidence type="ECO:0000259" key="2">
    <source>
        <dbReference type="PROSITE" id="PS50097"/>
    </source>
</evidence>
<dbReference type="OrthoDB" id="6359816at2759"/>
<dbReference type="CDD" id="cd18186">
    <property type="entry name" value="BTB_POZ_ZBTB_KLHL-like"/>
    <property type="match status" value="1"/>
</dbReference>